<proteinExistence type="predicted"/>
<evidence type="ECO:0000313" key="1">
    <source>
        <dbReference type="EMBL" id="KAK1860280.1"/>
    </source>
</evidence>
<sequence length="194" mass="21525">MVLMHPAILMFDRVRRRAHDVVALAWLRISLATVGLAPRVVHPERLLGMDTPVMYVTNHASNLDVYAIAFLRRRFKYVSKAEIFRVPIIGWAMALTGNLSLKRSDRKSAMATFRGMAARAAGVPVVPVTIQGTREVMPYDAIVPLRYPAQQISLTVHPPIPSDGPEDDMQVMQAAFESINSALPDGERAVLRPT</sequence>
<gene>
    <name evidence="1" type="ORF">I4F81_002869</name>
</gene>
<reference evidence="1" key="1">
    <citation type="submission" date="2019-11" db="EMBL/GenBank/DDBJ databases">
        <title>Nori genome reveals adaptations in red seaweeds to the harsh intertidal environment.</title>
        <authorList>
            <person name="Wang D."/>
            <person name="Mao Y."/>
        </authorList>
    </citation>
    <scope>NUCLEOTIDE SEQUENCE</scope>
    <source>
        <tissue evidence="1">Gametophyte</tissue>
    </source>
</reference>
<accession>A0ACC3BQK8</accession>
<dbReference type="Proteomes" id="UP000798662">
    <property type="component" value="Chromosome 1"/>
</dbReference>
<keyword evidence="2" id="KW-1185">Reference proteome</keyword>
<name>A0ACC3BQK8_PYRYE</name>
<evidence type="ECO:0000313" key="2">
    <source>
        <dbReference type="Proteomes" id="UP000798662"/>
    </source>
</evidence>
<organism evidence="1 2">
    <name type="scientific">Pyropia yezoensis</name>
    <name type="common">Susabi-nori</name>
    <name type="synonym">Porphyra yezoensis</name>
    <dbReference type="NCBI Taxonomy" id="2788"/>
    <lineage>
        <taxon>Eukaryota</taxon>
        <taxon>Rhodophyta</taxon>
        <taxon>Bangiophyceae</taxon>
        <taxon>Bangiales</taxon>
        <taxon>Bangiaceae</taxon>
        <taxon>Pyropia</taxon>
    </lineage>
</organism>
<dbReference type="EMBL" id="CM020618">
    <property type="protein sequence ID" value="KAK1860280.1"/>
    <property type="molecule type" value="Genomic_DNA"/>
</dbReference>
<protein>
    <submittedName>
        <fullName evidence="1">Uncharacterized protein</fullName>
    </submittedName>
</protein>
<comment type="caution">
    <text evidence="1">The sequence shown here is derived from an EMBL/GenBank/DDBJ whole genome shotgun (WGS) entry which is preliminary data.</text>
</comment>